<evidence type="ECO:0000256" key="6">
    <source>
        <dbReference type="SAM" id="Phobius"/>
    </source>
</evidence>
<gene>
    <name evidence="7" type="primary">TPO5_1</name>
    <name evidence="7" type="ORF">LTR69_002885</name>
</gene>
<sequence length="466" mass="50881">MATWEFVLVSLAEGLVNGGFAGLFWIFIGTVVCYSTIVLSLAEMESMAPTSGGQYHWVSEFAPASCQKFLSYSAGWMSTLGWLAGYASGVFICSTLIQSLIEITNADFVFPNWQYTLMSIAFLVITIFFNTWGARSLPAIEIASLIGHMLCFAAIIIPLWVMCPKNSAKEVFTSFVDNGGWGNIGTACLVSQVAVLYCNLGSDSACHISEEVEDASWTVPRVMWWSYVLNVAMGIVVLVTMLFCIGTLDDALNAEVPYLQLFVNTGSNAVAFVLIIILLFLMFSSNITALATTSREVFAFSRDRGFPFSKWLSKIERKRNIPFNAVYATAFWSAVLCVINIGSTTAFNIIISLNLLALLSTYMLSIGCVCLKRIKGEPLPPARWSLGRYGLGINLFAFAYSAFAIVFSCFPSSLPVDTSTANWAPAVWSGVILSSAVTYLLHGRRHFTAPVVFVEGKRTGGLQGSE</sequence>
<keyword evidence="2" id="KW-0813">Transport</keyword>
<feature type="transmembrane region" description="Helical" evidence="6">
    <location>
        <begin position="139"/>
        <end position="161"/>
    </location>
</feature>
<keyword evidence="8" id="KW-1185">Reference proteome</keyword>
<dbReference type="PANTHER" id="PTHR45649">
    <property type="entry name" value="AMINO-ACID PERMEASE BAT1"/>
    <property type="match status" value="1"/>
</dbReference>
<proteinExistence type="predicted"/>
<name>A0ABR0JK65_9EURO</name>
<dbReference type="PIRSF" id="PIRSF006060">
    <property type="entry name" value="AA_transporter"/>
    <property type="match status" value="1"/>
</dbReference>
<protein>
    <submittedName>
        <fullName evidence="7">Polyamine transporter tpo5</fullName>
    </submittedName>
</protein>
<evidence type="ECO:0000256" key="2">
    <source>
        <dbReference type="ARBA" id="ARBA00022448"/>
    </source>
</evidence>
<feature type="transmembrane region" description="Helical" evidence="6">
    <location>
        <begin position="268"/>
        <end position="292"/>
    </location>
</feature>
<keyword evidence="5 6" id="KW-0472">Membrane</keyword>
<organism evidence="7 8">
    <name type="scientific">Exophiala sideris</name>
    <dbReference type="NCBI Taxonomy" id="1016849"/>
    <lineage>
        <taxon>Eukaryota</taxon>
        <taxon>Fungi</taxon>
        <taxon>Dikarya</taxon>
        <taxon>Ascomycota</taxon>
        <taxon>Pezizomycotina</taxon>
        <taxon>Eurotiomycetes</taxon>
        <taxon>Chaetothyriomycetidae</taxon>
        <taxon>Chaetothyriales</taxon>
        <taxon>Herpotrichiellaceae</taxon>
        <taxon>Exophiala</taxon>
    </lineage>
</organism>
<feature type="transmembrane region" description="Helical" evidence="6">
    <location>
        <begin position="222"/>
        <end position="248"/>
    </location>
</feature>
<keyword evidence="3 6" id="KW-0812">Transmembrane</keyword>
<evidence type="ECO:0000256" key="3">
    <source>
        <dbReference type="ARBA" id="ARBA00022692"/>
    </source>
</evidence>
<dbReference type="Proteomes" id="UP001345691">
    <property type="component" value="Unassembled WGS sequence"/>
</dbReference>
<accession>A0ABR0JK65</accession>
<dbReference type="InterPro" id="IPR002293">
    <property type="entry name" value="AA/rel_permease1"/>
</dbReference>
<feature type="transmembrane region" description="Helical" evidence="6">
    <location>
        <begin position="347"/>
        <end position="371"/>
    </location>
</feature>
<dbReference type="Gene3D" id="1.20.1740.10">
    <property type="entry name" value="Amino acid/polyamine transporter I"/>
    <property type="match status" value="1"/>
</dbReference>
<evidence type="ECO:0000313" key="7">
    <source>
        <dbReference type="EMBL" id="KAK5066366.1"/>
    </source>
</evidence>
<feature type="transmembrane region" description="Helical" evidence="6">
    <location>
        <begin position="321"/>
        <end position="341"/>
    </location>
</feature>
<evidence type="ECO:0000256" key="4">
    <source>
        <dbReference type="ARBA" id="ARBA00022989"/>
    </source>
</evidence>
<evidence type="ECO:0000256" key="5">
    <source>
        <dbReference type="ARBA" id="ARBA00023136"/>
    </source>
</evidence>
<keyword evidence="4 6" id="KW-1133">Transmembrane helix</keyword>
<reference evidence="7 8" key="1">
    <citation type="submission" date="2023-08" db="EMBL/GenBank/DDBJ databases">
        <title>Black Yeasts Isolated from many extreme environments.</title>
        <authorList>
            <person name="Coleine C."/>
            <person name="Stajich J.E."/>
            <person name="Selbmann L."/>
        </authorList>
    </citation>
    <scope>NUCLEOTIDE SEQUENCE [LARGE SCALE GENOMIC DNA]</scope>
    <source>
        <strain evidence="7 8">CCFEE 6328</strain>
    </source>
</reference>
<feature type="transmembrane region" description="Helical" evidence="6">
    <location>
        <begin position="391"/>
        <end position="414"/>
    </location>
</feature>
<comment type="subcellular location">
    <subcellularLocation>
        <location evidence="1">Membrane</location>
        <topology evidence="1">Multi-pass membrane protein</topology>
    </subcellularLocation>
</comment>
<dbReference type="EMBL" id="JAVRRF010000004">
    <property type="protein sequence ID" value="KAK5066366.1"/>
    <property type="molecule type" value="Genomic_DNA"/>
</dbReference>
<feature type="transmembrane region" description="Helical" evidence="6">
    <location>
        <begin position="113"/>
        <end position="132"/>
    </location>
</feature>
<feature type="transmembrane region" description="Helical" evidence="6">
    <location>
        <begin position="420"/>
        <end position="441"/>
    </location>
</feature>
<dbReference type="PANTHER" id="PTHR45649:SF4">
    <property type="entry name" value="TRANSPORTER, PUTATIVE (EUROFUNG)-RELATED"/>
    <property type="match status" value="1"/>
</dbReference>
<feature type="transmembrane region" description="Helical" evidence="6">
    <location>
        <begin position="20"/>
        <end position="42"/>
    </location>
</feature>
<feature type="transmembrane region" description="Helical" evidence="6">
    <location>
        <begin position="80"/>
        <end position="101"/>
    </location>
</feature>
<evidence type="ECO:0000256" key="1">
    <source>
        <dbReference type="ARBA" id="ARBA00004141"/>
    </source>
</evidence>
<dbReference type="Pfam" id="PF13520">
    <property type="entry name" value="AA_permease_2"/>
    <property type="match status" value="1"/>
</dbReference>
<evidence type="ECO:0000313" key="8">
    <source>
        <dbReference type="Proteomes" id="UP001345691"/>
    </source>
</evidence>
<comment type="caution">
    <text evidence="7">The sequence shown here is derived from an EMBL/GenBank/DDBJ whole genome shotgun (WGS) entry which is preliminary data.</text>
</comment>